<dbReference type="CDD" id="cd12168">
    <property type="entry name" value="Mand_dh_like"/>
    <property type="match status" value="1"/>
</dbReference>
<keyword evidence="4" id="KW-0472">Membrane</keyword>
<sequence>MTSNETEFVGWTPSPDGRGTYDIIFTCLVTTFLCCWTSVYPNIPAPGDGLWASIRDRLGLACMGLLGPEFIIVLAIGQKSSARRSVAKFHSKGHTKWSITHGFFADMGGFVLEADDLERPVPLNAEQLFYLVKERYIECPNITEKELRDRNKSDGFARLVTIWQATWFIITFIARLIQGLHVTTMELTAVSFVVILFGTAWCWKDKPSDVGTTIPLKSHVRMEDIIRSAGRQPEQPYYQTPLDFISRDETALNLAWQYYNELSRKLLFSPFSRRVEKVPWDRNPGDIFLRMDFDLELVGVAFILVFSAVFLTAWNIPFPSAVERDFWRAASIYMLVYGFVGAAWMEFAMWIFVPQDRLYQGLEPSFVERENADRSHPIRDFYFKVQEWLKNRKSRATRSMDLDQDSLVPRRKKGGVFAFLSRSHNISHEKDPYMGVQVGFIIVTSVLEVPVNMSSDINVGKKPRVVSLGRPEFIDTEYIQDFQKDFDYDFLDVRNHQEALEKLPLMLEQHGPIDAFIIRMGRPPYRPFDKIFKLLTPHCKIIASAAAGYDDLAVNWCTEQGIWLCNSVDAVAEATADMAFFLTLAVIRDTYRGERSLREGNWRGPVVPSRDPWGMTLGIVGMGAIGKCLAKRAIAFNMKIKYFNRRQLSAEDEAKYKATYCPTLHELLAQSDVVSINCPLTRETENLISTEEFKMMKDGAFLVNTARGAIVDETALIDALESGKITRAGLDVFLQEPGLNDYFKTSEKVVIQPHVAGLTDLAFQRGEKEAFENIKALFKNGSPISPVNFSKK</sequence>
<keyword evidence="4" id="KW-0812">Transmembrane</keyword>
<dbReference type="GO" id="GO:0016616">
    <property type="term" value="F:oxidoreductase activity, acting on the CH-OH group of donors, NAD or NADP as acceptor"/>
    <property type="evidence" value="ECO:0007669"/>
    <property type="project" value="InterPro"/>
</dbReference>
<keyword evidence="3" id="KW-0520">NAD</keyword>
<dbReference type="PANTHER" id="PTHR35043">
    <property type="entry name" value="TRANSCRIPTION FACTOR DOMAIN-CONTAINING PROTEIN"/>
    <property type="match status" value="1"/>
</dbReference>
<feature type="transmembrane region" description="Helical" evidence="4">
    <location>
        <begin position="21"/>
        <end position="43"/>
    </location>
</feature>
<dbReference type="Pfam" id="PF00389">
    <property type="entry name" value="2-Hacid_dh"/>
    <property type="match status" value="1"/>
</dbReference>
<feature type="transmembrane region" description="Helical" evidence="4">
    <location>
        <begin position="330"/>
        <end position="353"/>
    </location>
</feature>
<dbReference type="SUPFAM" id="SSF51735">
    <property type="entry name" value="NAD(P)-binding Rossmann-fold domains"/>
    <property type="match status" value="1"/>
</dbReference>
<feature type="domain" description="D-isomer specific 2-hydroxyacid dehydrogenase catalytic" evidence="5">
    <location>
        <begin position="492"/>
        <end position="788"/>
    </location>
</feature>
<dbReference type="PROSITE" id="PS00670">
    <property type="entry name" value="D_2_HYDROXYACID_DH_2"/>
    <property type="match status" value="1"/>
</dbReference>
<dbReference type="Pfam" id="PF02826">
    <property type="entry name" value="2-Hacid_dh_C"/>
    <property type="match status" value="1"/>
</dbReference>
<evidence type="ECO:0000313" key="8">
    <source>
        <dbReference type="Proteomes" id="UP000253153"/>
    </source>
</evidence>
<dbReference type="EMBL" id="QKXC01000038">
    <property type="protein sequence ID" value="RBR25491.1"/>
    <property type="molecule type" value="Genomic_DNA"/>
</dbReference>
<dbReference type="AlphaFoldDB" id="A0A366S829"/>
<evidence type="ECO:0000259" key="5">
    <source>
        <dbReference type="Pfam" id="PF00389"/>
    </source>
</evidence>
<accession>A0A366S829</accession>
<evidence type="ECO:0000256" key="3">
    <source>
        <dbReference type="ARBA" id="ARBA00023027"/>
    </source>
</evidence>
<dbReference type="Gene3D" id="3.40.50.720">
    <property type="entry name" value="NAD(P)-binding Rossmann-like Domain"/>
    <property type="match status" value="2"/>
</dbReference>
<evidence type="ECO:0000256" key="1">
    <source>
        <dbReference type="ARBA" id="ARBA00005854"/>
    </source>
</evidence>
<dbReference type="PROSITE" id="PS00065">
    <property type="entry name" value="D_2_HYDROXYACID_DH_1"/>
    <property type="match status" value="1"/>
</dbReference>
<dbReference type="PROSITE" id="PS00671">
    <property type="entry name" value="D_2_HYDROXYACID_DH_3"/>
    <property type="match status" value="1"/>
</dbReference>
<dbReference type="FunFam" id="3.40.50.720:FF:000203">
    <property type="entry name" value="D-3-phosphoglycerate dehydrogenase (SerA)"/>
    <property type="match status" value="1"/>
</dbReference>
<keyword evidence="4" id="KW-1133">Transmembrane helix</keyword>
<feature type="domain" description="D-isomer specific 2-hydroxyacid dehydrogenase NAD-binding" evidence="6">
    <location>
        <begin position="581"/>
        <end position="756"/>
    </location>
</feature>
<dbReference type="OrthoDB" id="3061561at2759"/>
<evidence type="ECO:0000256" key="2">
    <source>
        <dbReference type="ARBA" id="ARBA00023002"/>
    </source>
</evidence>
<dbReference type="GeneID" id="41991175"/>
<gene>
    <name evidence="7" type="ORF">FIESC28_01729</name>
</gene>
<evidence type="ECO:0000259" key="6">
    <source>
        <dbReference type="Pfam" id="PF02826"/>
    </source>
</evidence>
<proteinExistence type="inferred from homology"/>
<evidence type="ECO:0000313" key="7">
    <source>
        <dbReference type="EMBL" id="RBR25491.1"/>
    </source>
</evidence>
<dbReference type="SUPFAM" id="SSF52283">
    <property type="entry name" value="Formate/glycerate dehydrogenase catalytic domain-like"/>
    <property type="match status" value="1"/>
</dbReference>
<dbReference type="InterPro" id="IPR029753">
    <property type="entry name" value="D-isomer_DH_CS"/>
</dbReference>
<feature type="transmembrane region" description="Helical" evidence="4">
    <location>
        <begin position="58"/>
        <end position="76"/>
    </location>
</feature>
<dbReference type="GO" id="GO:0051287">
    <property type="term" value="F:NAD binding"/>
    <property type="evidence" value="ECO:0007669"/>
    <property type="project" value="InterPro"/>
</dbReference>
<comment type="caution">
    <text evidence="7">The sequence shown here is derived from an EMBL/GenBank/DDBJ whole genome shotgun (WGS) entry which is preliminary data.</text>
</comment>
<keyword evidence="2" id="KW-0560">Oxidoreductase</keyword>
<dbReference type="InterPro" id="IPR029752">
    <property type="entry name" value="D-isomer_DH_CS1"/>
</dbReference>
<organism evidence="7 8">
    <name type="scientific">Fusarium coffeatum</name>
    <dbReference type="NCBI Taxonomy" id="231269"/>
    <lineage>
        <taxon>Eukaryota</taxon>
        <taxon>Fungi</taxon>
        <taxon>Dikarya</taxon>
        <taxon>Ascomycota</taxon>
        <taxon>Pezizomycotina</taxon>
        <taxon>Sordariomycetes</taxon>
        <taxon>Hypocreomycetidae</taxon>
        <taxon>Hypocreales</taxon>
        <taxon>Nectriaceae</taxon>
        <taxon>Fusarium</taxon>
        <taxon>Fusarium incarnatum-equiseti species complex</taxon>
    </lineage>
</organism>
<feature type="transmembrane region" description="Helical" evidence="4">
    <location>
        <begin position="297"/>
        <end position="318"/>
    </location>
</feature>
<comment type="similarity">
    <text evidence="1">Belongs to the D-isomer specific 2-hydroxyacid dehydrogenase family.</text>
</comment>
<dbReference type="RefSeq" id="XP_031020082.1">
    <property type="nucleotide sequence ID" value="XM_031155879.1"/>
</dbReference>
<feature type="transmembrane region" description="Helical" evidence="4">
    <location>
        <begin position="155"/>
        <end position="177"/>
    </location>
</feature>
<dbReference type="InterPro" id="IPR036291">
    <property type="entry name" value="NAD(P)-bd_dom_sf"/>
</dbReference>
<reference evidence="7 8" key="1">
    <citation type="submission" date="2018-06" db="EMBL/GenBank/DDBJ databases">
        <title>Fusarium incarnatum-equiseti species complex species 28.</title>
        <authorList>
            <person name="Gardiner D.M."/>
        </authorList>
    </citation>
    <scope>NUCLEOTIDE SEQUENCE [LARGE SCALE GENOMIC DNA]</scope>
    <source>
        <strain evidence="7 8">FIESC_28</strain>
    </source>
</reference>
<dbReference type="InterPro" id="IPR006139">
    <property type="entry name" value="D-isomer_2_OHA_DH_cat_dom"/>
</dbReference>
<evidence type="ECO:0000256" key="4">
    <source>
        <dbReference type="SAM" id="Phobius"/>
    </source>
</evidence>
<dbReference type="PANTHER" id="PTHR35043:SF8">
    <property type="entry name" value="DUF4220 DOMAIN-CONTAINING PROTEIN"/>
    <property type="match status" value="1"/>
</dbReference>
<protein>
    <recommendedName>
        <fullName evidence="9">D-isomer specific 2-hydroxyacid dehydrogenase NAD-binding domain-containing protein</fullName>
    </recommendedName>
</protein>
<keyword evidence="8" id="KW-1185">Reference proteome</keyword>
<dbReference type="InterPro" id="IPR006140">
    <property type="entry name" value="D-isomer_DH_NAD-bd"/>
</dbReference>
<evidence type="ECO:0008006" key="9">
    <source>
        <dbReference type="Google" id="ProtNLM"/>
    </source>
</evidence>
<dbReference type="Proteomes" id="UP000253153">
    <property type="component" value="Unassembled WGS sequence"/>
</dbReference>
<name>A0A366S829_9HYPO</name>